<sequence length="584" mass="65664">MNTQTQNVPAQSPAKAFQTYMLKYKSQLEAALPKHLTVDRMIRLSLTAFSQNPALQQCTSNSIFSSIIIASQLGLEPGVNGQGYLVPYKDKCTFIPGWKGLVDLAQRGGRSSVWTGAVYEGDEFDYMLGDSPYCRHKPCGEFDVDKLTHVYAIGRVKDSEMPIIEVWPVRKVREHFKKTVVKPLQPNHYSHKHFEAYARKVALLQVLKYMPQSIELSNAMDVSNAQESGKGVTIDGDFVTVDTNQYQEQDQNVQTSTQNEVSNHQNYEDESQVSQQKVMQNEVVEDYAPTFTQIKRGILSAKSPAHLDVMEEQAMDHADKEERKQLMTLIKAQGQKFQPIAEVSTAKKPEPVLINDGLGEVVDAEVTEDDLQQLEQRQANDTQKIQSKNAEKATSLSIRREYLLRMNAATSQDDLNKIHDEFLKNDGLTGTHLSYLKDTYTQLKQKFTPPPAKEEPKATVVEPDPIKSNSVKAGLELMIANAKDVVSLEAEVARTIKGNESKLTQEHYQAVLMAYAHRKEVLSQQDIFEDELSLVGSYLQSIDQAASIDRLNEIMSDPAVNSLPDDEITQINNAYDRRYAELQG</sequence>
<evidence type="ECO:0000313" key="3">
    <source>
        <dbReference type="Proteomes" id="UP001229836"/>
    </source>
</evidence>
<dbReference type="InterPro" id="IPR018330">
    <property type="entry name" value="RecT_fam"/>
</dbReference>
<reference evidence="2 3" key="1">
    <citation type="submission" date="2023-05" db="EMBL/GenBank/DDBJ databases">
        <title>The complete genome of Acinetobacter sp. nov KCTC 92772.</title>
        <authorList>
            <person name="Zhou G."/>
        </authorList>
    </citation>
    <scope>NUCLEOTIDE SEQUENCE [LARGE SCALE GENOMIC DNA]</scope>
    <source>
        <strain evidence="2 3">KCTC 92772</strain>
    </source>
</reference>
<gene>
    <name evidence="2" type="ORF">QLH32_05670</name>
</gene>
<dbReference type="EMBL" id="CP125669">
    <property type="protein sequence ID" value="WHP06954.1"/>
    <property type="molecule type" value="Genomic_DNA"/>
</dbReference>
<evidence type="ECO:0000313" key="2">
    <source>
        <dbReference type="EMBL" id="WHP06954.1"/>
    </source>
</evidence>
<feature type="coiled-coil region" evidence="1">
    <location>
        <begin position="364"/>
        <end position="391"/>
    </location>
</feature>
<name>A0ABY8SB87_9GAMM</name>
<dbReference type="Proteomes" id="UP001229836">
    <property type="component" value="Chromosome"/>
</dbReference>
<dbReference type="InterPro" id="IPR004590">
    <property type="entry name" value="ssDNA_annealing_RecT"/>
</dbReference>
<evidence type="ECO:0000256" key="1">
    <source>
        <dbReference type="SAM" id="Coils"/>
    </source>
</evidence>
<dbReference type="NCBIfam" id="TIGR00616">
    <property type="entry name" value="rect"/>
    <property type="match status" value="1"/>
</dbReference>
<protein>
    <submittedName>
        <fullName evidence="2">Recombinase RecT</fullName>
    </submittedName>
</protein>
<accession>A0ABY8SB87</accession>
<dbReference type="Pfam" id="PF03837">
    <property type="entry name" value="RecT"/>
    <property type="match status" value="1"/>
</dbReference>
<keyword evidence="1" id="KW-0175">Coiled coil</keyword>
<keyword evidence="3" id="KW-1185">Reference proteome</keyword>
<organism evidence="2 3">
    <name type="scientific">Acinetobacter corruptisaponis</name>
    <dbReference type="NCBI Taxonomy" id="3045147"/>
    <lineage>
        <taxon>Bacteria</taxon>
        <taxon>Pseudomonadati</taxon>
        <taxon>Pseudomonadota</taxon>
        <taxon>Gammaproteobacteria</taxon>
        <taxon>Moraxellales</taxon>
        <taxon>Moraxellaceae</taxon>
        <taxon>Acinetobacter</taxon>
    </lineage>
</organism>
<proteinExistence type="predicted"/>
<dbReference type="RefSeq" id="WP_283268576.1">
    <property type="nucleotide sequence ID" value="NZ_CP125669.1"/>
</dbReference>